<evidence type="ECO:0000313" key="1">
    <source>
        <dbReference type="EMBL" id="PRW61065.1"/>
    </source>
</evidence>
<dbReference type="PANTHER" id="PTHR35506:SF1">
    <property type="entry name" value="OS02G0135600 PROTEIN"/>
    <property type="match status" value="1"/>
</dbReference>
<gene>
    <name evidence="1" type="ORF">C2E21_0202</name>
</gene>
<dbReference type="PANTHER" id="PTHR35506">
    <property type="entry name" value="OS02G0135600 PROTEIN"/>
    <property type="match status" value="1"/>
</dbReference>
<comment type="caution">
    <text evidence="1">The sequence shown here is derived from an EMBL/GenBank/DDBJ whole genome shotgun (WGS) entry which is preliminary data.</text>
</comment>
<dbReference type="EMBL" id="LHPG02000001">
    <property type="protein sequence ID" value="PRW61065.1"/>
    <property type="molecule type" value="Genomic_DNA"/>
</dbReference>
<dbReference type="OrthoDB" id="548802at2759"/>
<protein>
    <submittedName>
        <fullName evidence="1">Uncharacterized protein</fullName>
    </submittedName>
</protein>
<keyword evidence="2" id="KW-1185">Reference proteome</keyword>
<sequence length="235" mass="24234">MEQLLGQAREGEAPPQSLPDRFKQLHAVLLTDSPATASAGQLAGCYAVHQLSAGWQPAADLAARICSLLHVAPLPLAGGSEAAPALAAVLAAAGQLPPAPAALNTAKDEDGDDVIDMLLLSLDAANAPALSSGDSSTQGDSTVQPSSSVAALEWADDLVWRLNQSYQCAGLDRVAVDAHHPAIVVHRLPAVIRVDSARRLDLSHISSQGAAGCILAERLLPEIAYKLGRAPKYGA</sequence>
<evidence type="ECO:0000313" key="2">
    <source>
        <dbReference type="Proteomes" id="UP000239899"/>
    </source>
</evidence>
<organism evidence="1 2">
    <name type="scientific">Chlorella sorokiniana</name>
    <name type="common">Freshwater green alga</name>
    <dbReference type="NCBI Taxonomy" id="3076"/>
    <lineage>
        <taxon>Eukaryota</taxon>
        <taxon>Viridiplantae</taxon>
        <taxon>Chlorophyta</taxon>
        <taxon>core chlorophytes</taxon>
        <taxon>Trebouxiophyceae</taxon>
        <taxon>Chlorellales</taxon>
        <taxon>Chlorellaceae</taxon>
        <taxon>Chlorella clade</taxon>
        <taxon>Chlorella</taxon>
    </lineage>
</organism>
<dbReference type="AlphaFoldDB" id="A0A2P6U435"/>
<proteinExistence type="predicted"/>
<reference evidence="1 2" key="1">
    <citation type="journal article" date="2018" name="Plant J.">
        <title>Genome sequences of Chlorella sorokiniana UTEX 1602 and Micractinium conductrix SAG 241.80: implications to maltose excretion by a green alga.</title>
        <authorList>
            <person name="Arriola M.B."/>
            <person name="Velmurugan N."/>
            <person name="Zhang Y."/>
            <person name="Plunkett M.H."/>
            <person name="Hondzo H."/>
            <person name="Barney B.M."/>
        </authorList>
    </citation>
    <scope>NUCLEOTIDE SEQUENCE [LARGE SCALE GENOMIC DNA]</scope>
    <source>
        <strain evidence="2">UTEX 1602</strain>
    </source>
</reference>
<dbReference type="Proteomes" id="UP000239899">
    <property type="component" value="Unassembled WGS sequence"/>
</dbReference>
<name>A0A2P6U435_CHLSO</name>
<accession>A0A2P6U435</accession>